<feature type="domain" description="Caspase family p20" evidence="3">
    <location>
        <begin position="30"/>
        <end position="159"/>
    </location>
</feature>
<dbReference type="Gene3D" id="3.90.1580.10">
    <property type="entry name" value="paralog of FGE (formylglycine-generating enzyme)"/>
    <property type="match status" value="1"/>
</dbReference>
<dbReference type="SMART" id="SM00115">
    <property type="entry name" value="CASc"/>
    <property type="match status" value="1"/>
</dbReference>
<dbReference type="PANTHER" id="PTHR22576">
    <property type="entry name" value="MUCOSA ASSOCIATED LYMPHOID TISSUE LYMPHOMA TRANSLOCATION PROTEIN 1/PARACASPASE"/>
    <property type="match status" value="1"/>
</dbReference>
<dbReference type="EMBL" id="CP044205">
    <property type="protein sequence ID" value="QFY44129.1"/>
    <property type="molecule type" value="Genomic_DNA"/>
</dbReference>
<dbReference type="InterPro" id="IPR005532">
    <property type="entry name" value="SUMF_dom"/>
</dbReference>
<dbReference type="InterPro" id="IPR042095">
    <property type="entry name" value="SUMF_sf"/>
</dbReference>
<dbReference type="PANTHER" id="PTHR22576:SF37">
    <property type="entry name" value="MUCOSA-ASSOCIATED LYMPHOID TISSUE LYMPHOMA TRANSLOCATION PROTEIN 1"/>
    <property type="match status" value="1"/>
</dbReference>
<accession>A0A5Q0BKM5</accession>
<dbReference type="Proteomes" id="UP000325755">
    <property type="component" value="Chromosome"/>
</dbReference>
<feature type="chain" id="PRO_5024819668" evidence="2">
    <location>
        <begin position="26"/>
        <end position="514"/>
    </location>
</feature>
<organism evidence="4 5">
    <name type="scientific">Candidatus Methylospira mobilis</name>
    <dbReference type="NCBI Taxonomy" id="1808979"/>
    <lineage>
        <taxon>Bacteria</taxon>
        <taxon>Pseudomonadati</taxon>
        <taxon>Pseudomonadota</taxon>
        <taxon>Gammaproteobacteria</taxon>
        <taxon>Methylococcales</taxon>
        <taxon>Methylococcaceae</taxon>
        <taxon>Candidatus Methylospira</taxon>
    </lineage>
</organism>
<evidence type="ECO:0000313" key="5">
    <source>
        <dbReference type="Proteomes" id="UP000325755"/>
    </source>
</evidence>
<dbReference type="GO" id="GO:0006508">
    <property type="term" value="P:proteolysis"/>
    <property type="evidence" value="ECO:0007669"/>
    <property type="project" value="InterPro"/>
</dbReference>
<dbReference type="Gene3D" id="3.40.50.1460">
    <property type="match status" value="1"/>
</dbReference>
<dbReference type="Pfam" id="PF00656">
    <property type="entry name" value="Peptidase_C14"/>
    <property type="match status" value="1"/>
</dbReference>
<dbReference type="InParanoid" id="A0A5Q0BKM5"/>
<evidence type="ECO:0000256" key="1">
    <source>
        <dbReference type="ARBA" id="ARBA00010134"/>
    </source>
</evidence>
<name>A0A5Q0BKM5_9GAMM</name>
<dbReference type="GO" id="GO:0004197">
    <property type="term" value="F:cysteine-type endopeptidase activity"/>
    <property type="evidence" value="ECO:0007669"/>
    <property type="project" value="InterPro"/>
</dbReference>
<comment type="similarity">
    <text evidence="1">Belongs to the peptidase C14A family.</text>
</comment>
<dbReference type="Pfam" id="PF03781">
    <property type="entry name" value="FGE-sulfatase"/>
    <property type="match status" value="1"/>
</dbReference>
<dbReference type="AlphaFoldDB" id="A0A5Q0BKM5"/>
<dbReference type="SUPFAM" id="SSF52129">
    <property type="entry name" value="Caspase-like"/>
    <property type="match status" value="1"/>
</dbReference>
<evidence type="ECO:0000256" key="2">
    <source>
        <dbReference type="SAM" id="SignalP"/>
    </source>
</evidence>
<feature type="signal peptide" evidence="2">
    <location>
        <begin position="1"/>
        <end position="25"/>
    </location>
</feature>
<dbReference type="RefSeq" id="WP_153250097.1">
    <property type="nucleotide sequence ID" value="NZ_CP044205.1"/>
</dbReference>
<dbReference type="KEGG" id="mmob:F6R98_17055"/>
<dbReference type="InterPro" id="IPR001309">
    <property type="entry name" value="Pept_C14_p20"/>
</dbReference>
<keyword evidence="5" id="KW-1185">Reference proteome</keyword>
<evidence type="ECO:0000259" key="3">
    <source>
        <dbReference type="PROSITE" id="PS50208"/>
    </source>
</evidence>
<dbReference type="InterPro" id="IPR016187">
    <property type="entry name" value="CTDL_fold"/>
</dbReference>
<dbReference type="SUPFAM" id="SSF56436">
    <property type="entry name" value="C-type lectin-like"/>
    <property type="match status" value="1"/>
</dbReference>
<keyword evidence="2" id="KW-0732">Signal</keyword>
<dbReference type="OrthoDB" id="9768004at2"/>
<dbReference type="InterPro" id="IPR052039">
    <property type="entry name" value="Caspase-related_regulators"/>
</dbReference>
<protein>
    <submittedName>
        <fullName evidence="4">SUMF1/EgtB/PvdO family nonheme iron enzyme</fullName>
    </submittedName>
</protein>
<sequence length="514" mass="56883">MKLDLLKFLLLFLGASSLQFSSAAAAGMGEERIALVIGNDDYQNAPLMNPLNDAHDMKAALEQVGFSVIYKENLDLPSMEKTVQEFTHKLNKNSVGLFYYSGHGAQVDGSNFLVPVKSSISNKSELKARSYDVEIILDDMEEAGNGTNIVILDACRDNPFKGVKDIGDGLTLMSAPRGSLIAFATAPDSVASDKPLGQNSLYTKYLKKYIVKPNLDIQDMFVKVREGVEAEDPDQVPWEYSSLTGSFCFAGCSGGSYNQVNLIAPEPNSLRVEVSFWESIRNSHDPGDFRAYLKKYPDGQFALLARNRLIPPESPAPARTSIAKAFVSSMDCAYCPETVKLPEMGISFGKYEVTQNQWRAVMGKNPSYFFRCGGFCPVEYVSWDEVQLYIQRLNQMTGKRYRLPTEDEWFAACQAGGDQEYCGSDDIEAVAWYNDNSGGISHPAGQKKPNAWGLYDMSGNVGEWTSSCKNEKCLLRRACGGSWSDIKSRVDSGYHSNFGVAVHYHDLGFRLVLD</sequence>
<dbReference type="PROSITE" id="PS50208">
    <property type="entry name" value="CASPASE_P20"/>
    <property type="match status" value="1"/>
</dbReference>
<dbReference type="InterPro" id="IPR011600">
    <property type="entry name" value="Pept_C14_caspase"/>
</dbReference>
<evidence type="ECO:0000313" key="4">
    <source>
        <dbReference type="EMBL" id="QFY44129.1"/>
    </source>
</evidence>
<gene>
    <name evidence="4" type="ORF">F6R98_17055</name>
</gene>
<proteinExistence type="inferred from homology"/>
<dbReference type="InterPro" id="IPR015917">
    <property type="entry name" value="Pept_C14A"/>
</dbReference>
<dbReference type="InterPro" id="IPR029030">
    <property type="entry name" value="Caspase-like_dom_sf"/>
</dbReference>
<reference evidence="4 5" key="1">
    <citation type="submission" date="2019-09" db="EMBL/GenBank/DDBJ databases">
        <title>Ecophysiology of the spiral-shaped methanotroph Methylospira mobilis as revealed by the complete genome sequence.</title>
        <authorList>
            <person name="Oshkin I.Y."/>
            <person name="Dedysh S.N."/>
            <person name="Miroshnikov K."/>
            <person name="Danilova O.V."/>
            <person name="Hakobyan A."/>
            <person name="Liesack W."/>
        </authorList>
    </citation>
    <scope>NUCLEOTIDE SEQUENCE [LARGE SCALE GENOMIC DNA]</scope>
    <source>
        <strain evidence="4 5">Shm1</strain>
    </source>
</reference>